<evidence type="ECO:0000313" key="2">
    <source>
        <dbReference type="EMBL" id="SAI85434.1"/>
    </source>
</evidence>
<dbReference type="InterPro" id="IPR029060">
    <property type="entry name" value="PIN-like_dom_sf"/>
</dbReference>
<dbReference type="Proteomes" id="UP000076770">
    <property type="component" value="Chromosome i"/>
</dbReference>
<dbReference type="PATRIC" id="fig|2287.9.peg.1968"/>
<evidence type="ECO:0000313" key="3">
    <source>
        <dbReference type="Proteomes" id="UP000076770"/>
    </source>
</evidence>
<dbReference type="EMBL" id="LT549890">
    <property type="protein sequence ID" value="SAI85434.1"/>
    <property type="molecule type" value="Genomic_DNA"/>
</dbReference>
<dbReference type="AlphaFoldDB" id="A0A157T1Z9"/>
<dbReference type="PANTHER" id="PTHR38826">
    <property type="entry name" value="RIBONUCLEASE VAPC13"/>
    <property type="match status" value="1"/>
</dbReference>
<sequence length="131" mass="15458">MKIMIDSNVFIYVLFSDPSYGERAKELLNKAENEDAYSSTLIISQVLAHLERRRKSEIIPVFINYIQQSGIKILETRWEDVIEAIKLLRNMNLSYNLWDDAIISAQIKREKIDIIFSNDKDFDILQVKREF</sequence>
<dbReference type="InterPro" id="IPR052106">
    <property type="entry name" value="PINc/VapC_TA"/>
</dbReference>
<reference evidence="3" key="1">
    <citation type="submission" date="2016-04" db="EMBL/GenBank/DDBJ databases">
        <authorList>
            <person name="Shah S.A."/>
            <person name="Garrett R.A."/>
        </authorList>
    </citation>
    <scope>NUCLEOTIDE SEQUENCE [LARGE SCALE GENOMIC DNA]</scope>
    <source>
        <strain evidence="3">ATCC 35091 / DSM 1616 / JCM 8930 / NBRC 15331 / P1</strain>
    </source>
</reference>
<dbReference type="PANTHER" id="PTHR38826:SF5">
    <property type="entry name" value="RIBONUCLEASE VAPC13"/>
    <property type="match status" value="1"/>
</dbReference>
<dbReference type="Gene3D" id="3.40.50.1010">
    <property type="entry name" value="5'-nuclease"/>
    <property type="match status" value="1"/>
</dbReference>
<organism evidence="2 3">
    <name type="scientific">Saccharolobus solfataricus</name>
    <name type="common">Sulfolobus solfataricus</name>
    <dbReference type="NCBI Taxonomy" id="2287"/>
    <lineage>
        <taxon>Archaea</taxon>
        <taxon>Thermoproteota</taxon>
        <taxon>Thermoprotei</taxon>
        <taxon>Sulfolobales</taxon>
        <taxon>Sulfolobaceae</taxon>
        <taxon>Saccharolobus</taxon>
    </lineage>
</organism>
<dbReference type="Pfam" id="PF01850">
    <property type="entry name" value="PIN"/>
    <property type="match status" value="1"/>
</dbReference>
<protein>
    <submittedName>
        <fullName evidence="2">Toxin VapC</fullName>
    </submittedName>
</protein>
<dbReference type="SUPFAM" id="SSF88723">
    <property type="entry name" value="PIN domain-like"/>
    <property type="match status" value="1"/>
</dbReference>
<name>A0A157T1Z9_SACSO</name>
<proteinExistence type="predicted"/>
<accession>A0A157T1Z9</accession>
<evidence type="ECO:0000259" key="1">
    <source>
        <dbReference type="SMART" id="SM00670"/>
    </source>
</evidence>
<dbReference type="InterPro" id="IPR002716">
    <property type="entry name" value="PIN_dom"/>
</dbReference>
<dbReference type="SMART" id="SM00670">
    <property type="entry name" value="PINc"/>
    <property type="match status" value="1"/>
</dbReference>
<feature type="domain" description="PIN" evidence="1">
    <location>
        <begin position="1"/>
        <end position="124"/>
    </location>
</feature>
<gene>
    <name evidence="2" type="ORF">SSOP1_1880</name>
</gene>
<dbReference type="CDD" id="cd09854">
    <property type="entry name" value="PIN_VapC-like"/>
    <property type="match status" value="1"/>
</dbReference>